<dbReference type="SUPFAM" id="SSF53474">
    <property type="entry name" value="alpha/beta-Hydrolases"/>
    <property type="match status" value="1"/>
</dbReference>
<evidence type="ECO:0000313" key="3">
    <source>
        <dbReference type="Proteomes" id="UP001516588"/>
    </source>
</evidence>
<dbReference type="Gene3D" id="1.10.10.800">
    <property type="match status" value="1"/>
</dbReference>
<dbReference type="InterPro" id="IPR051411">
    <property type="entry name" value="Polyketide_trans_af380"/>
</dbReference>
<feature type="domain" description="Xaa-Pro dipeptidyl-peptidase-like" evidence="1">
    <location>
        <begin position="47"/>
        <end position="174"/>
    </location>
</feature>
<reference evidence="2 3" key="1">
    <citation type="submission" date="2020-10" db="EMBL/GenBank/DDBJ databases">
        <title>ChiBAC.</title>
        <authorList>
            <person name="Zenner C."/>
            <person name="Hitch T.C.A."/>
            <person name="Clavel T."/>
        </authorList>
    </citation>
    <scope>NUCLEOTIDE SEQUENCE [LARGE SCALE GENOMIC DNA]</scope>
    <source>
        <strain evidence="2 3">DSM 108706</strain>
    </source>
</reference>
<dbReference type="Pfam" id="PF02129">
    <property type="entry name" value="Peptidase_S15"/>
    <property type="match status" value="1"/>
</dbReference>
<dbReference type="EMBL" id="JADCKA010000016">
    <property type="protein sequence ID" value="MBE5036120.1"/>
    <property type="molecule type" value="Genomic_DNA"/>
</dbReference>
<dbReference type="Proteomes" id="UP001516588">
    <property type="component" value="Unassembled WGS sequence"/>
</dbReference>
<dbReference type="GO" id="GO:0016787">
    <property type="term" value="F:hydrolase activity"/>
    <property type="evidence" value="ECO:0007669"/>
    <property type="project" value="UniProtKB-KW"/>
</dbReference>
<evidence type="ECO:0000313" key="2">
    <source>
        <dbReference type="EMBL" id="MBE5036120.1"/>
    </source>
</evidence>
<comment type="caution">
    <text evidence="2">The sequence shown here is derived from an EMBL/GenBank/DDBJ whole genome shotgun (WGS) entry which is preliminary data.</text>
</comment>
<evidence type="ECO:0000259" key="1">
    <source>
        <dbReference type="Pfam" id="PF02129"/>
    </source>
</evidence>
<dbReference type="InterPro" id="IPR000383">
    <property type="entry name" value="Xaa-Pro-like_dom"/>
</dbReference>
<name>A0ABR9QZ30_9FIRM</name>
<dbReference type="InterPro" id="IPR029058">
    <property type="entry name" value="AB_hydrolase_fold"/>
</dbReference>
<dbReference type="Gene3D" id="3.40.50.1820">
    <property type="entry name" value="alpha/beta hydrolase"/>
    <property type="match status" value="1"/>
</dbReference>
<gene>
    <name evidence="2" type="ORF">INF20_07525</name>
</gene>
<dbReference type="PANTHER" id="PTHR47751">
    <property type="entry name" value="SUPERFAMILY HYDROLASE, PUTATIVE (AFU_ORTHOLOGUE AFUA_2G16580)-RELATED"/>
    <property type="match status" value="1"/>
</dbReference>
<proteinExistence type="predicted"/>
<keyword evidence="3" id="KW-1185">Reference proteome</keyword>
<organism evidence="2 3">
    <name type="scientific">Gallibacter intestinalis</name>
    <dbReference type="NCBI Taxonomy" id="2779356"/>
    <lineage>
        <taxon>Bacteria</taxon>
        <taxon>Bacillati</taxon>
        <taxon>Bacillota</taxon>
        <taxon>Clostridia</taxon>
        <taxon>Eubacteriales</taxon>
        <taxon>Eubacteriaceae</taxon>
        <taxon>Gallibacter</taxon>
    </lineage>
</organism>
<keyword evidence="2" id="KW-0378">Hydrolase</keyword>
<accession>A0ABR9QZ30</accession>
<protein>
    <submittedName>
        <fullName evidence="2">Alpha/beta hydrolase</fullName>
    </submittedName>
</protein>
<dbReference type="PANTHER" id="PTHR47751:SF1">
    <property type="entry name" value="SUPERFAMILY HYDROLASE, PUTATIVE (AFU_ORTHOLOGUE AFUA_2G16580)-RELATED"/>
    <property type="match status" value="1"/>
</dbReference>
<sequence length="341" mass="38332">MTKINYGEINSTEIKKEDIVLSEGWDKVFPKNENVNHKKVSFVNHFGITLAADQYEPKKHEGRLAAIAVCGPYSAVKEQVSGRYAQEMAARGFLTIAFDPSYYGESGGLPRYMNSIDQSVEDFQAAVDYLSTLDNVDPDKIGVIGICGWGGFALQTASLDTRIKATLTSTMYDMSRVTSYGYNDVNDEDARYEARIAYSNQRTSDYKNGSYTLLGGNPEEAPEGAPQFLIDYINFYKKRGYHKRSLGSNGGFSASSSSSLMNTHMLTYSQEIRSAVLMIHGEKAHSCYFSKDAYKKMTENGKYNDNKKLYIIPDAVHCDLYDNLDVIPFDKIENFFKTYLK</sequence>